<reference evidence="1 2" key="1">
    <citation type="submission" date="2020-08" db="EMBL/GenBank/DDBJ databases">
        <title>Genomic Encyclopedia of Type Strains, Phase IV (KMG-IV): sequencing the most valuable type-strain genomes for metagenomic binning, comparative biology and taxonomic classification.</title>
        <authorList>
            <person name="Goeker M."/>
        </authorList>
    </citation>
    <scope>NUCLEOTIDE SEQUENCE [LARGE SCALE GENOMIC DNA]</scope>
    <source>
        <strain evidence="1 2">DSM 15895</strain>
    </source>
</reference>
<proteinExistence type="predicted"/>
<dbReference type="OrthoDB" id="9783078at2"/>
<name>A0A7W8CTJ6_9BACL</name>
<gene>
    <name evidence="1" type="ORF">HNQ44_002806</name>
</gene>
<evidence type="ECO:0000313" key="2">
    <source>
        <dbReference type="Proteomes" id="UP000525923"/>
    </source>
</evidence>
<evidence type="ECO:0000313" key="1">
    <source>
        <dbReference type="EMBL" id="MBB5181341.1"/>
    </source>
</evidence>
<dbReference type="PANTHER" id="PTHR38075">
    <property type="entry name" value="DUF4139 DOMAIN-CONTAINING PROTEIN"/>
    <property type="match status" value="1"/>
</dbReference>
<organism evidence="1 2">
    <name type="scientific">Planococcus koreensis</name>
    <dbReference type="NCBI Taxonomy" id="112331"/>
    <lineage>
        <taxon>Bacteria</taxon>
        <taxon>Bacillati</taxon>
        <taxon>Bacillota</taxon>
        <taxon>Bacilli</taxon>
        <taxon>Bacillales</taxon>
        <taxon>Caryophanaceae</taxon>
        <taxon>Planococcus</taxon>
    </lineage>
</organism>
<dbReference type="RefSeq" id="WP_135503368.1">
    <property type="nucleotide sequence ID" value="NZ_JACHHE010000008.1"/>
</dbReference>
<keyword evidence="2" id="KW-1185">Reference proteome</keyword>
<evidence type="ECO:0008006" key="3">
    <source>
        <dbReference type="Google" id="ProtNLM"/>
    </source>
</evidence>
<comment type="caution">
    <text evidence="1">The sequence shown here is derived from an EMBL/GenBank/DDBJ whole genome shotgun (WGS) entry which is preliminary data.</text>
</comment>
<sequence length="435" mass="48736">MKIQSTQEERKSLRLTVYNGGFGLVKEVRLLESSGPVSEIQFMDIAEHIEADSVMVRGLQVLEQNYDYDLADGQKLLGKYIGQVVTVRNQEAGEEMAMRLLSTSDGIVGERTYNGEILINPPGGLVLPALPDGLFLRPSLIFQIAPMPLQQEVQVSYMTKGIEWEASYVAEIAGKTVSLSGWIKLRNETGTSFPDAALKFISGEVNRYETPHLFRASGFMQQKNMGADLPVEEHGFADYHAYTLERPVTLLNGQLKQINFMRMEGASYKKAYVVERNSRQAAVKLQFKNSSANGLGIPLPKGLMKVFEQDVDGELEFAGEDFLEHTPNGETVSLKIGQAADILSESREALRERRGKLEVVTCIYEVKNKKQEGVKIDIDHEIFEPLWKMESSSHDYEVKSSRIVEFRVWVGAEKSVAVEFTYVVDKGGEENPRPL</sequence>
<dbReference type="PANTHER" id="PTHR38075:SF1">
    <property type="entry name" value="DUF4139 DOMAIN-CONTAINING PROTEIN"/>
    <property type="match status" value="1"/>
</dbReference>
<accession>A0A7W8CTJ6</accession>
<dbReference type="EMBL" id="JACHHE010000008">
    <property type="protein sequence ID" value="MBB5181341.1"/>
    <property type="molecule type" value="Genomic_DNA"/>
</dbReference>
<dbReference type="AlphaFoldDB" id="A0A7W8CTJ6"/>
<dbReference type="Proteomes" id="UP000525923">
    <property type="component" value="Unassembled WGS sequence"/>
</dbReference>
<protein>
    <recommendedName>
        <fullName evidence="3">DUF4139 domain-containing protein</fullName>
    </recommendedName>
</protein>